<dbReference type="AlphaFoldDB" id="A0A653B620"/>
<dbReference type="Pfam" id="PF08668">
    <property type="entry name" value="HDOD"/>
    <property type="match status" value="1"/>
</dbReference>
<keyword evidence="1" id="KW-0808">Transferase</keyword>
<name>A0A653B620_ECTOL</name>
<dbReference type="PROSITE" id="PS51833">
    <property type="entry name" value="HDOD"/>
    <property type="match status" value="1"/>
</dbReference>
<organism evidence="1">
    <name type="scientific">Ectopseudomonas oleovorans</name>
    <name type="common">Pseudomonas oleovorans</name>
    <dbReference type="NCBI Taxonomy" id="301"/>
    <lineage>
        <taxon>Bacteria</taxon>
        <taxon>Pseudomonadati</taxon>
        <taxon>Pseudomonadota</taxon>
        <taxon>Gammaproteobacteria</taxon>
        <taxon>Pseudomonadales</taxon>
        <taxon>Pseudomonadaceae</taxon>
        <taxon>Ectopseudomonas</taxon>
    </lineage>
</organism>
<dbReference type="InterPro" id="IPR013976">
    <property type="entry name" value="HDOD"/>
</dbReference>
<proteinExistence type="predicted"/>
<dbReference type="EMBL" id="LR130779">
    <property type="protein sequence ID" value="VDN64093.1"/>
    <property type="molecule type" value="Genomic_DNA"/>
</dbReference>
<dbReference type="OrthoDB" id="7023490at2"/>
<reference evidence="1" key="1">
    <citation type="submission" date="2018-11" db="EMBL/GenBank/DDBJ databases">
        <authorList>
            <consortium name="Genoscope - CEA"/>
            <person name="William W."/>
        </authorList>
    </citation>
    <scope>NUCLEOTIDE SEQUENCE [LARGE SCALE GENOMIC DNA]</scope>
    <source>
        <strain evidence="1">T9AD</strain>
    </source>
</reference>
<accession>A0A653B620</accession>
<protein>
    <submittedName>
        <fullName evidence="1">Histidine kinase</fullName>
    </submittedName>
</protein>
<dbReference type="SUPFAM" id="SSF109604">
    <property type="entry name" value="HD-domain/PDEase-like"/>
    <property type="match status" value="1"/>
</dbReference>
<sequence>MSTPKPLPRTLDAWLQQLVKLPLPIEQQQHVRLRRILGDSRRTWREIAEAIESSPSFALQVLREANQSNNSLSEPAESVETALSRLGLSRCEALLSQAPALPEDEIPLAFRQILMISQHASQQARGLFGARLARLWNELHGCSLLFLAPLWPLLCAHPQLFEAWEQRVLLKGERPGVVEKELLGVPLIQLCVRLAERWRLPEWIVRGYRLLERDRRQLIKALHIARDYEHPLHQQQMLDADTPLRHWLTQPSNCVLLANGLAVSAHHAWDTPHTLRWQRLTGLYLQLPLNELQQEVHQHAVSSARLLHDSALWHPAQALLWPWDAHRLKPARSSSAAAPPQRDDLAAWRRQCARLLAEPSAFANVPQLTACARDALQACGLKRVLVLLADRQHSRLQTQQQAGLNASAATLSLDPAQSQVLRRLLSEPGQLRLTPANVAKFSALLPGNLKALFPSEHLLLRSLASNGRVVMLLVADQGGQPLNEVCLQAFGKTAQCIERALGSFARRGR</sequence>
<dbReference type="Gene3D" id="1.10.3210.10">
    <property type="entry name" value="Hypothetical protein af1432"/>
    <property type="match status" value="1"/>
</dbReference>
<gene>
    <name evidence="1" type="ORF">POT9AD_3118</name>
</gene>
<dbReference type="GO" id="GO:0016301">
    <property type="term" value="F:kinase activity"/>
    <property type="evidence" value="ECO:0007669"/>
    <property type="project" value="UniProtKB-KW"/>
</dbReference>
<evidence type="ECO:0000313" key="1">
    <source>
        <dbReference type="EMBL" id="VDN64093.1"/>
    </source>
</evidence>
<keyword evidence="1" id="KW-0418">Kinase</keyword>